<name>A0A7W5C3F6_9BACL</name>
<evidence type="ECO:0000256" key="1">
    <source>
        <dbReference type="ARBA" id="ARBA00022729"/>
    </source>
</evidence>
<evidence type="ECO:0000313" key="5">
    <source>
        <dbReference type="Proteomes" id="UP000518605"/>
    </source>
</evidence>
<reference evidence="4 5" key="1">
    <citation type="submission" date="2020-08" db="EMBL/GenBank/DDBJ databases">
        <title>Genomic Encyclopedia of Type Strains, Phase III (KMG-III): the genomes of soil and plant-associated and newly described type strains.</title>
        <authorList>
            <person name="Whitman W."/>
        </authorList>
    </citation>
    <scope>NUCLEOTIDE SEQUENCE [LARGE SCALE GENOMIC DNA]</scope>
    <source>
        <strain evidence="4 5">CECT 8234</strain>
    </source>
</reference>
<evidence type="ECO:0000313" key="4">
    <source>
        <dbReference type="EMBL" id="MBB3150187.1"/>
    </source>
</evidence>
<dbReference type="RefSeq" id="WP_183557675.1">
    <property type="nucleotide sequence ID" value="NZ_CBCSLB010000001.1"/>
</dbReference>
<dbReference type="InterPro" id="IPR011055">
    <property type="entry name" value="Dup_hybrid_motif"/>
</dbReference>
<feature type="domain" description="M23ase beta-sheet core" evidence="3">
    <location>
        <begin position="172"/>
        <end position="265"/>
    </location>
</feature>
<dbReference type="PANTHER" id="PTHR21666">
    <property type="entry name" value="PEPTIDASE-RELATED"/>
    <property type="match status" value="1"/>
</dbReference>
<gene>
    <name evidence="4" type="ORF">FHS16_000219</name>
</gene>
<dbReference type="GO" id="GO:0004222">
    <property type="term" value="F:metalloendopeptidase activity"/>
    <property type="evidence" value="ECO:0007669"/>
    <property type="project" value="TreeGrafter"/>
</dbReference>
<proteinExistence type="predicted"/>
<dbReference type="PANTHER" id="PTHR21666:SF289">
    <property type="entry name" value="L-ALA--D-GLU ENDOPEPTIDASE"/>
    <property type="match status" value="1"/>
</dbReference>
<dbReference type="Pfam" id="PF01551">
    <property type="entry name" value="Peptidase_M23"/>
    <property type="match status" value="1"/>
</dbReference>
<keyword evidence="2" id="KW-0472">Membrane</keyword>
<keyword evidence="5" id="KW-1185">Reference proteome</keyword>
<dbReference type="AlphaFoldDB" id="A0A7W5C3F6"/>
<keyword evidence="2" id="KW-0812">Transmembrane</keyword>
<dbReference type="InterPro" id="IPR050570">
    <property type="entry name" value="Cell_wall_metabolism_enzyme"/>
</dbReference>
<dbReference type="InterPro" id="IPR016047">
    <property type="entry name" value="M23ase_b-sheet_dom"/>
</dbReference>
<sequence>MRKKVNEEHVYVLADETEELDPEVVWKTNPNPWASWSDDKGFMDNKNFVKPPDLTNKKDPNFGKNKHSFRKELKWKLVIAIMLFGAVWAMFHYDTSYTLKGQALVKEALSDEIDFAAAAAWYKDTFAGAPSFIPIFKDNSESAIGADGTVKLPIVAPLEGGSLVRTFAELLNGIELAGGSEEQVVAAETGRVLLLTDKDDNKGTTILIQHANQRVTVYGLLGKAEVSVNDWVEAGDPIGRLLKAEGSQPSLLYFAVKQNDQYIDPVGVIPID</sequence>
<dbReference type="SUPFAM" id="SSF51261">
    <property type="entry name" value="Duplicated hybrid motif"/>
    <property type="match status" value="1"/>
</dbReference>
<dbReference type="CDD" id="cd12797">
    <property type="entry name" value="M23_peptidase"/>
    <property type="match status" value="1"/>
</dbReference>
<organism evidence="4 5">
    <name type="scientific">Paenibacillus endophyticus</name>
    <dbReference type="NCBI Taxonomy" id="1294268"/>
    <lineage>
        <taxon>Bacteria</taxon>
        <taxon>Bacillati</taxon>
        <taxon>Bacillota</taxon>
        <taxon>Bacilli</taxon>
        <taxon>Bacillales</taxon>
        <taxon>Paenibacillaceae</taxon>
        <taxon>Paenibacillus</taxon>
    </lineage>
</organism>
<keyword evidence="2" id="KW-1133">Transmembrane helix</keyword>
<evidence type="ECO:0000259" key="3">
    <source>
        <dbReference type="Pfam" id="PF01551"/>
    </source>
</evidence>
<keyword evidence="1" id="KW-0732">Signal</keyword>
<dbReference type="EMBL" id="JACHXW010000001">
    <property type="protein sequence ID" value="MBB3150187.1"/>
    <property type="molecule type" value="Genomic_DNA"/>
</dbReference>
<dbReference type="Gene3D" id="2.70.70.10">
    <property type="entry name" value="Glucose Permease (Domain IIA)"/>
    <property type="match status" value="1"/>
</dbReference>
<accession>A0A7W5C3F6</accession>
<comment type="caution">
    <text evidence="4">The sequence shown here is derived from an EMBL/GenBank/DDBJ whole genome shotgun (WGS) entry which is preliminary data.</text>
</comment>
<dbReference type="Proteomes" id="UP000518605">
    <property type="component" value="Unassembled WGS sequence"/>
</dbReference>
<evidence type="ECO:0000256" key="2">
    <source>
        <dbReference type="SAM" id="Phobius"/>
    </source>
</evidence>
<feature type="transmembrane region" description="Helical" evidence="2">
    <location>
        <begin position="73"/>
        <end position="91"/>
    </location>
</feature>
<protein>
    <submittedName>
        <fullName evidence="4">Stage IV sporulation protein FA</fullName>
    </submittedName>
</protein>